<organism evidence="1 2">
    <name type="scientific">Lentithecium fluviatile CBS 122367</name>
    <dbReference type="NCBI Taxonomy" id="1168545"/>
    <lineage>
        <taxon>Eukaryota</taxon>
        <taxon>Fungi</taxon>
        <taxon>Dikarya</taxon>
        <taxon>Ascomycota</taxon>
        <taxon>Pezizomycotina</taxon>
        <taxon>Dothideomycetes</taxon>
        <taxon>Pleosporomycetidae</taxon>
        <taxon>Pleosporales</taxon>
        <taxon>Massarineae</taxon>
        <taxon>Lentitheciaceae</taxon>
        <taxon>Lentithecium</taxon>
    </lineage>
</organism>
<dbReference type="PANTHER" id="PTHR38111:SF11">
    <property type="entry name" value="TRANSCRIPTION FACTOR DOMAIN-CONTAINING PROTEIN-RELATED"/>
    <property type="match status" value="1"/>
</dbReference>
<keyword evidence="2" id="KW-1185">Reference proteome</keyword>
<dbReference type="OrthoDB" id="3525185at2759"/>
<name>A0A6G1JI26_9PLEO</name>
<evidence type="ECO:0000313" key="1">
    <source>
        <dbReference type="EMBL" id="KAF2689825.1"/>
    </source>
</evidence>
<protein>
    <submittedName>
        <fullName evidence="1">Uncharacterized protein</fullName>
    </submittedName>
</protein>
<sequence>QISHRYPLNEVFYSTFLSYFTATGEGEDIQNKQTWLHKLPAFSTDGTNRALEIAVQATASAFSGVKTKNVALLQDACNLYGKALHMHSHLLRLKRDITVHMVSTSVLLSFFEAMHATTASAYCEHINGAAKMIELAGPGQCTQGVLCQVYFHIRTQLAFVYLTSKKHQSNNSAEKVLRNSLSYTKLPIMQRLLSLFSRLSEVYVRLEDGEEQDMGQQIDDSIVVMEVQSAVDALEEEYKAAAEEKGERLSWKTSTGTIEYRNPYTAVCIAYIAATRLLLSTLAARLPVTYLGPTDFFHVILNATAYLCTVKIGCAFMRMSSPLYLVAIHASMVDQRMKALAVFEEWKVSGLGGISALALESIY</sequence>
<dbReference type="PANTHER" id="PTHR38111">
    <property type="entry name" value="ZN(2)-C6 FUNGAL-TYPE DOMAIN-CONTAINING PROTEIN-RELATED"/>
    <property type="match status" value="1"/>
</dbReference>
<dbReference type="Proteomes" id="UP000799291">
    <property type="component" value="Unassembled WGS sequence"/>
</dbReference>
<reference evidence="1" key="1">
    <citation type="journal article" date="2020" name="Stud. Mycol.">
        <title>101 Dothideomycetes genomes: a test case for predicting lifestyles and emergence of pathogens.</title>
        <authorList>
            <person name="Haridas S."/>
            <person name="Albert R."/>
            <person name="Binder M."/>
            <person name="Bloem J."/>
            <person name="Labutti K."/>
            <person name="Salamov A."/>
            <person name="Andreopoulos B."/>
            <person name="Baker S."/>
            <person name="Barry K."/>
            <person name="Bills G."/>
            <person name="Bluhm B."/>
            <person name="Cannon C."/>
            <person name="Castanera R."/>
            <person name="Culley D."/>
            <person name="Daum C."/>
            <person name="Ezra D."/>
            <person name="Gonzalez J."/>
            <person name="Henrissat B."/>
            <person name="Kuo A."/>
            <person name="Liang C."/>
            <person name="Lipzen A."/>
            <person name="Lutzoni F."/>
            <person name="Magnuson J."/>
            <person name="Mondo S."/>
            <person name="Nolan M."/>
            <person name="Ohm R."/>
            <person name="Pangilinan J."/>
            <person name="Park H.-J."/>
            <person name="Ramirez L."/>
            <person name="Alfaro M."/>
            <person name="Sun H."/>
            <person name="Tritt A."/>
            <person name="Yoshinaga Y."/>
            <person name="Zwiers L.-H."/>
            <person name="Turgeon B."/>
            <person name="Goodwin S."/>
            <person name="Spatafora J."/>
            <person name="Crous P."/>
            <person name="Grigoriev I."/>
        </authorList>
    </citation>
    <scope>NUCLEOTIDE SEQUENCE</scope>
    <source>
        <strain evidence="1">CBS 122367</strain>
    </source>
</reference>
<dbReference type="AlphaFoldDB" id="A0A6G1JI26"/>
<dbReference type="EMBL" id="MU005571">
    <property type="protein sequence ID" value="KAF2689825.1"/>
    <property type="molecule type" value="Genomic_DNA"/>
</dbReference>
<feature type="non-terminal residue" evidence="1">
    <location>
        <position position="1"/>
    </location>
</feature>
<accession>A0A6G1JI26</accession>
<feature type="non-terminal residue" evidence="1">
    <location>
        <position position="363"/>
    </location>
</feature>
<gene>
    <name evidence="1" type="ORF">K458DRAFT_273559</name>
</gene>
<proteinExistence type="predicted"/>
<evidence type="ECO:0000313" key="2">
    <source>
        <dbReference type="Proteomes" id="UP000799291"/>
    </source>
</evidence>
<dbReference type="InterPro" id="IPR053178">
    <property type="entry name" value="Osmoadaptation_assoc"/>
</dbReference>